<feature type="compositionally biased region" description="Basic and acidic residues" evidence="1">
    <location>
        <begin position="116"/>
        <end position="136"/>
    </location>
</feature>
<feature type="region of interest" description="Disordered" evidence="1">
    <location>
        <begin position="70"/>
        <end position="136"/>
    </location>
</feature>
<protein>
    <submittedName>
        <fullName evidence="2">Uncharacterized protein</fullName>
    </submittedName>
</protein>
<dbReference type="EMBL" id="JACGWN010000004">
    <property type="protein sequence ID" value="KAL0453865.1"/>
    <property type="molecule type" value="Genomic_DNA"/>
</dbReference>
<dbReference type="AlphaFoldDB" id="A0AAW2XI88"/>
<evidence type="ECO:0000256" key="1">
    <source>
        <dbReference type="SAM" id="MobiDB-lite"/>
    </source>
</evidence>
<name>A0AAW2XI88_9LAMI</name>
<evidence type="ECO:0000313" key="2">
    <source>
        <dbReference type="EMBL" id="KAL0453865.1"/>
    </source>
</evidence>
<sequence length="221" mass="25390">MFFAKICSPWMKILIQSYKVPEGQLDSVARRMSFLKDKLKDWCYQASIQKNMKRLRGTIKRTPLCCDNNDFSTIIGESSEPRKRKNRTMTPTLGVPDEPLSGEGHGGPNPRPEPTNLDREPDQQGLHPKDLDEKILDPQDEPLQEELSDEPIPEPTKVSKTAIAGPVEQRVTYLQTARRNVVNYANLKPRMTSLMQSIMVIWYLFTNSKTFLQAKVSMRRR</sequence>
<accession>A0AAW2XI88</accession>
<organism evidence="2">
    <name type="scientific">Sesamum latifolium</name>
    <dbReference type="NCBI Taxonomy" id="2727402"/>
    <lineage>
        <taxon>Eukaryota</taxon>
        <taxon>Viridiplantae</taxon>
        <taxon>Streptophyta</taxon>
        <taxon>Embryophyta</taxon>
        <taxon>Tracheophyta</taxon>
        <taxon>Spermatophyta</taxon>
        <taxon>Magnoliopsida</taxon>
        <taxon>eudicotyledons</taxon>
        <taxon>Gunneridae</taxon>
        <taxon>Pentapetalae</taxon>
        <taxon>asterids</taxon>
        <taxon>lamiids</taxon>
        <taxon>Lamiales</taxon>
        <taxon>Pedaliaceae</taxon>
        <taxon>Sesamum</taxon>
    </lineage>
</organism>
<proteinExistence type="predicted"/>
<reference evidence="2" key="1">
    <citation type="submission" date="2020-06" db="EMBL/GenBank/DDBJ databases">
        <authorList>
            <person name="Li T."/>
            <person name="Hu X."/>
            <person name="Zhang T."/>
            <person name="Song X."/>
            <person name="Zhang H."/>
            <person name="Dai N."/>
            <person name="Sheng W."/>
            <person name="Hou X."/>
            <person name="Wei L."/>
        </authorList>
    </citation>
    <scope>NUCLEOTIDE SEQUENCE</scope>
    <source>
        <strain evidence="2">KEN1</strain>
        <tissue evidence="2">Leaf</tissue>
    </source>
</reference>
<comment type="caution">
    <text evidence="2">The sequence shown here is derived from an EMBL/GenBank/DDBJ whole genome shotgun (WGS) entry which is preliminary data.</text>
</comment>
<reference evidence="2" key="2">
    <citation type="journal article" date="2024" name="Plant">
        <title>Genomic evolution and insights into agronomic trait innovations of Sesamum species.</title>
        <authorList>
            <person name="Miao H."/>
            <person name="Wang L."/>
            <person name="Qu L."/>
            <person name="Liu H."/>
            <person name="Sun Y."/>
            <person name="Le M."/>
            <person name="Wang Q."/>
            <person name="Wei S."/>
            <person name="Zheng Y."/>
            <person name="Lin W."/>
            <person name="Duan Y."/>
            <person name="Cao H."/>
            <person name="Xiong S."/>
            <person name="Wang X."/>
            <person name="Wei L."/>
            <person name="Li C."/>
            <person name="Ma Q."/>
            <person name="Ju M."/>
            <person name="Zhao R."/>
            <person name="Li G."/>
            <person name="Mu C."/>
            <person name="Tian Q."/>
            <person name="Mei H."/>
            <person name="Zhang T."/>
            <person name="Gao T."/>
            <person name="Zhang H."/>
        </authorList>
    </citation>
    <scope>NUCLEOTIDE SEQUENCE</scope>
    <source>
        <strain evidence="2">KEN1</strain>
    </source>
</reference>
<gene>
    <name evidence="2" type="ORF">Slati_1364600</name>
</gene>